<evidence type="ECO:0000256" key="3">
    <source>
        <dbReference type="ARBA" id="ARBA00022679"/>
    </source>
</evidence>
<dbReference type="GO" id="GO:0005829">
    <property type="term" value="C:cytosol"/>
    <property type="evidence" value="ECO:0007669"/>
    <property type="project" value="TreeGrafter"/>
</dbReference>
<protein>
    <recommendedName>
        <fullName evidence="2">[acyl-carrier-protein] S-malonyltransferase</fullName>
        <ecNumber evidence="2">2.3.1.39</ecNumber>
    </recommendedName>
</protein>
<dbReference type="InterPro" id="IPR014043">
    <property type="entry name" value="Acyl_transferase_dom"/>
</dbReference>
<keyword evidence="3 7" id="KW-0808">Transferase</keyword>
<dbReference type="PANTHER" id="PTHR42681:SF1">
    <property type="entry name" value="MALONYL-COA-ACYL CARRIER PROTEIN TRANSACYLASE, MITOCHONDRIAL"/>
    <property type="match status" value="1"/>
</dbReference>
<evidence type="ECO:0000259" key="6">
    <source>
        <dbReference type="SMART" id="SM00827"/>
    </source>
</evidence>
<dbReference type="EC" id="2.3.1.39" evidence="2"/>
<dbReference type="SMART" id="SM00827">
    <property type="entry name" value="PKS_AT"/>
    <property type="match status" value="1"/>
</dbReference>
<evidence type="ECO:0000256" key="5">
    <source>
        <dbReference type="ARBA" id="ARBA00048462"/>
    </source>
</evidence>
<feature type="domain" description="Malonyl-CoA:ACP transacylase (MAT)" evidence="6">
    <location>
        <begin position="16"/>
        <end position="311"/>
    </location>
</feature>
<dbReference type="AlphaFoldDB" id="A0A482TH25"/>
<gene>
    <name evidence="7" type="ORF">ELS19_11360</name>
</gene>
<evidence type="ECO:0000256" key="1">
    <source>
        <dbReference type="ARBA" id="ARBA00008217"/>
    </source>
</evidence>
<dbReference type="Proteomes" id="UP000294028">
    <property type="component" value="Unassembled WGS sequence"/>
</dbReference>
<dbReference type="InterPro" id="IPR024925">
    <property type="entry name" value="Malonyl_CoA-ACP_transAc"/>
</dbReference>
<evidence type="ECO:0000256" key="2">
    <source>
        <dbReference type="ARBA" id="ARBA00013258"/>
    </source>
</evidence>
<dbReference type="Pfam" id="PF00698">
    <property type="entry name" value="Acyl_transf_1"/>
    <property type="match status" value="1"/>
</dbReference>
<comment type="similarity">
    <text evidence="1">Belongs to the FabD family.</text>
</comment>
<dbReference type="GO" id="GO:0006633">
    <property type="term" value="P:fatty acid biosynthetic process"/>
    <property type="evidence" value="ECO:0007669"/>
    <property type="project" value="TreeGrafter"/>
</dbReference>
<keyword evidence="4" id="KW-0012">Acyltransferase</keyword>
<dbReference type="GO" id="GO:0004314">
    <property type="term" value="F:[acyl-carrier-protein] S-malonyltransferase activity"/>
    <property type="evidence" value="ECO:0007669"/>
    <property type="project" value="UniProtKB-EC"/>
</dbReference>
<dbReference type="PIRSF" id="PIRSF000446">
    <property type="entry name" value="Mct"/>
    <property type="match status" value="1"/>
</dbReference>
<evidence type="ECO:0000313" key="7">
    <source>
        <dbReference type="EMBL" id="RYJ14488.1"/>
    </source>
</evidence>
<comment type="caution">
    <text evidence="7">The sequence shown here is derived from an EMBL/GenBank/DDBJ whole genome shotgun (WGS) entry which is preliminary data.</text>
</comment>
<evidence type="ECO:0000313" key="8">
    <source>
        <dbReference type="Proteomes" id="UP000294028"/>
    </source>
</evidence>
<accession>A0A482TH25</accession>
<dbReference type="Gene3D" id="3.40.366.10">
    <property type="entry name" value="Malonyl-Coenzyme A Acyl Carrier Protein, domain 2"/>
    <property type="match status" value="1"/>
</dbReference>
<evidence type="ECO:0000256" key="4">
    <source>
        <dbReference type="ARBA" id="ARBA00023315"/>
    </source>
</evidence>
<sequence length="315" mass="33641">MTTEHSPSTLDGTAFLFPGQGSQTVGMGRAFFDDWPETRALFDRLDSALDIDLTELCFEGTTEKLQQPSITQPVLLATGLAVYEGVTARFDVEPTLVAGHSLGHFTALGASGAISPTETVKLTHQRGNCMEQAAAADGPGTMIAVLLATRDEVEKACACREDVGIALYNAPKQTVISGTTAGVKAVQERLDERTTVRFHELDVGAAFHSPVMASAVDCVETAMADVTLREADIPVVSDVSGEVYTKPSVARRDLSNQITSAVDWVRVVEELRAQGIERFVEFPPAGVLSTLVERIAPDADCLTLETPADAQEVFA</sequence>
<dbReference type="PANTHER" id="PTHR42681">
    <property type="entry name" value="MALONYL-COA-ACYL CARRIER PROTEIN TRANSACYLASE, MITOCHONDRIAL"/>
    <property type="match status" value="1"/>
</dbReference>
<dbReference type="EMBL" id="RZHH01000002">
    <property type="protein sequence ID" value="RYJ14488.1"/>
    <property type="molecule type" value="Genomic_DNA"/>
</dbReference>
<name>A0A482TH25_9EURY</name>
<dbReference type="SUPFAM" id="SSF55048">
    <property type="entry name" value="Probable ACP-binding domain of malonyl-CoA ACP transacylase"/>
    <property type="match status" value="1"/>
</dbReference>
<comment type="catalytic activity">
    <reaction evidence="5">
        <text>holo-[ACP] + malonyl-CoA = malonyl-[ACP] + CoA</text>
        <dbReference type="Rhea" id="RHEA:41792"/>
        <dbReference type="Rhea" id="RHEA-COMP:9623"/>
        <dbReference type="Rhea" id="RHEA-COMP:9685"/>
        <dbReference type="ChEBI" id="CHEBI:57287"/>
        <dbReference type="ChEBI" id="CHEBI:57384"/>
        <dbReference type="ChEBI" id="CHEBI:64479"/>
        <dbReference type="ChEBI" id="CHEBI:78449"/>
        <dbReference type="EC" id="2.3.1.39"/>
    </reaction>
</comment>
<dbReference type="InterPro" id="IPR050858">
    <property type="entry name" value="Mal-CoA-ACP_Trans/PKS_FabD"/>
</dbReference>
<dbReference type="Gene3D" id="3.30.70.250">
    <property type="entry name" value="Malonyl-CoA ACP transacylase, ACP-binding"/>
    <property type="match status" value="1"/>
</dbReference>
<dbReference type="InterPro" id="IPR001227">
    <property type="entry name" value="Ac_transferase_dom_sf"/>
</dbReference>
<dbReference type="RefSeq" id="WP_129784852.1">
    <property type="nucleotide sequence ID" value="NZ_RZHH01000002.1"/>
</dbReference>
<proteinExistence type="inferred from homology"/>
<reference evidence="7 8" key="1">
    <citation type="submission" date="2018-12" db="EMBL/GenBank/DDBJ databases">
        <title>Genome analysis provides insights into bioremediation potentialities of Halogeometricum borinquense strain N11.</title>
        <authorList>
            <person name="Najjari A."/>
            <person name="Youssef N."/>
            <person name="Fhoula I."/>
            <person name="Ben Dhia O."/>
            <person name="Mahjoubi M."/>
            <person name="Ouzari H.I."/>
            <person name="Cherif A."/>
        </authorList>
    </citation>
    <scope>NUCLEOTIDE SEQUENCE [LARGE SCALE GENOMIC DNA]</scope>
    <source>
        <strain evidence="7 8">N11</strain>
    </source>
</reference>
<organism evidence="7 8">
    <name type="scientific">Halogeometricum borinquense</name>
    <dbReference type="NCBI Taxonomy" id="60847"/>
    <lineage>
        <taxon>Archaea</taxon>
        <taxon>Methanobacteriati</taxon>
        <taxon>Methanobacteriota</taxon>
        <taxon>Stenosarchaea group</taxon>
        <taxon>Halobacteria</taxon>
        <taxon>Halobacteriales</taxon>
        <taxon>Haloferacaceae</taxon>
        <taxon>Halogeometricum</taxon>
    </lineage>
</organism>
<dbReference type="InterPro" id="IPR016035">
    <property type="entry name" value="Acyl_Trfase/lysoPLipase"/>
</dbReference>
<dbReference type="InterPro" id="IPR016036">
    <property type="entry name" value="Malonyl_transacylase_ACP-bd"/>
</dbReference>
<dbReference type="SUPFAM" id="SSF52151">
    <property type="entry name" value="FabD/lysophospholipase-like"/>
    <property type="match status" value="1"/>
</dbReference>